<comment type="caution">
    <text evidence="1">The sequence shown here is derived from an EMBL/GenBank/DDBJ whole genome shotgun (WGS) entry which is preliminary data.</text>
</comment>
<dbReference type="Proteomes" id="UP000593564">
    <property type="component" value="Unassembled WGS sequence"/>
</dbReference>
<keyword evidence="2" id="KW-1185">Reference proteome</keyword>
<reference evidence="2" key="1">
    <citation type="journal article" date="2020" name="Nat. Commun.">
        <title>Genome assembly of wild tea tree DASZ reveals pedigree and selection history of tea varieties.</title>
        <authorList>
            <person name="Zhang W."/>
            <person name="Zhang Y."/>
            <person name="Qiu H."/>
            <person name="Guo Y."/>
            <person name="Wan H."/>
            <person name="Zhang X."/>
            <person name="Scossa F."/>
            <person name="Alseekh S."/>
            <person name="Zhang Q."/>
            <person name="Wang P."/>
            <person name="Xu L."/>
            <person name="Schmidt M.H."/>
            <person name="Jia X."/>
            <person name="Li D."/>
            <person name="Zhu A."/>
            <person name="Guo F."/>
            <person name="Chen W."/>
            <person name="Ni D."/>
            <person name="Usadel B."/>
            <person name="Fernie A.R."/>
            <person name="Wen W."/>
        </authorList>
    </citation>
    <scope>NUCLEOTIDE SEQUENCE [LARGE SCALE GENOMIC DNA]</scope>
    <source>
        <strain evidence="2">cv. G240</strain>
    </source>
</reference>
<name>A0A7J7G3F3_CAMSI</name>
<gene>
    <name evidence="1" type="ORF">HYC85_030309</name>
</gene>
<organism evidence="1 2">
    <name type="scientific">Camellia sinensis</name>
    <name type="common">Tea plant</name>
    <name type="synonym">Thea sinensis</name>
    <dbReference type="NCBI Taxonomy" id="4442"/>
    <lineage>
        <taxon>Eukaryota</taxon>
        <taxon>Viridiplantae</taxon>
        <taxon>Streptophyta</taxon>
        <taxon>Embryophyta</taxon>
        <taxon>Tracheophyta</taxon>
        <taxon>Spermatophyta</taxon>
        <taxon>Magnoliopsida</taxon>
        <taxon>eudicotyledons</taxon>
        <taxon>Gunneridae</taxon>
        <taxon>Pentapetalae</taxon>
        <taxon>asterids</taxon>
        <taxon>Ericales</taxon>
        <taxon>Theaceae</taxon>
        <taxon>Camellia</taxon>
    </lineage>
</organism>
<sequence length="165" mass="17025">MAPDQPLFLEAIQGLQNTQQEILTTLQNLTHTMLVVSSNFAPAPNGNQTGGGVIPTGVQNQIQGEVGPNQPMAHGNTATVTYAQTAVGDSSLPMPGLHGVPSQDPMVTRGGSGVMNGAPATVGVQENMRGMMAQKGALLIPNLVTPPVNITQVSSRPPLVLTTNL</sequence>
<dbReference type="EMBL" id="JACBKZ010000014">
    <property type="protein sequence ID" value="KAF5934138.1"/>
    <property type="molecule type" value="Genomic_DNA"/>
</dbReference>
<proteinExistence type="predicted"/>
<accession>A0A7J7G3F3</accession>
<evidence type="ECO:0000313" key="2">
    <source>
        <dbReference type="Proteomes" id="UP000593564"/>
    </source>
</evidence>
<evidence type="ECO:0000313" key="1">
    <source>
        <dbReference type="EMBL" id="KAF5934138.1"/>
    </source>
</evidence>
<reference evidence="1 2" key="2">
    <citation type="submission" date="2020-07" db="EMBL/GenBank/DDBJ databases">
        <title>Genome assembly of wild tea tree DASZ reveals pedigree and selection history of tea varieties.</title>
        <authorList>
            <person name="Zhang W."/>
        </authorList>
    </citation>
    <scope>NUCLEOTIDE SEQUENCE [LARGE SCALE GENOMIC DNA]</scope>
    <source>
        <strain evidence="2">cv. G240</strain>
        <tissue evidence="1">Leaf</tissue>
    </source>
</reference>
<dbReference type="AlphaFoldDB" id="A0A7J7G3F3"/>
<protein>
    <submittedName>
        <fullName evidence="1">Uncharacterized protein</fullName>
    </submittedName>
</protein>